<evidence type="ECO:0000313" key="1">
    <source>
        <dbReference type="EMBL" id="KAG0587902.1"/>
    </source>
</evidence>
<dbReference type="AlphaFoldDB" id="A0A8T0IY32"/>
<proteinExistence type="predicted"/>
<keyword evidence="2" id="KW-1185">Reference proteome</keyword>
<reference evidence="1" key="1">
    <citation type="submission" date="2020-06" db="EMBL/GenBank/DDBJ databases">
        <title>WGS assembly of Ceratodon purpureus strain R40.</title>
        <authorList>
            <person name="Carey S.B."/>
            <person name="Jenkins J."/>
            <person name="Shu S."/>
            <person name="Lovell J.T."/>
            <person name="Sreedasyam A."/>
            <person name="Maumus F."/>
            <person name="Tiley G.P."/>
            <person name="Fernandez-Pozo N."/>
            <person name="Barry K."/>
            <person name="Chen C."/>
            <person name="Wang M."/>
            <person name="Lipzen A."/>
            <person name="Daum C."/>
            <person name="Saski C.A."/>
            <person name="Payton A.C."/>
            <person name="Mcbreen J.C."/>
            <person name="Conrad R.E."/>
            <person name="Kollar L.M."/>
            <person name="Olsson S."/>
            <person name="Huttunen S."/>
            <person name="Landis J.B."/>
            <person name="Wickett N.J."/>
            <person name="Johnson M.G."/>
            <person name="Rensing S.A."/>
            <person name="Grimwood J."/>
            <person name="Schmutz J."/>
            <person name="Mcdaniel S.F."/>
        </authorList>
    </citation>
    <scope>NUCLEOTIDE SEQUENCE</scope>
    <source>
        <strain evidence="1">R40</strain>
    </source>
</reference>
<organism evidence="1 2">
    <name type="scientific">Ceratodon purpureus</name>
    <name type="common">Fire moss</name>
    <name type="synonym">Dicranum purpureum</name>
    <dbReference type="NCBI Taxonomy" id="3225"/>
    <lineage>
        <taxon>Eukaryota</taxon>
        <taxon>Viridiplantae</taxon>
        <taxon>Streptophyta</taxon>
        <taxon>Embryophyta</taxon>
        <taxon>Bryophyta</taxon>
        <taxon>Bryophytina</taxon>
        <taxon>Bryopsida</taxon>
        <taxon>Dicranidae</taxon>
        <taxon>Pseudoditrichales</taxon>
        <taxon>Ditrichaceae</taxon>
        <taxon>Ceratodon</taxon>
    </lineage>
</organism>
<dbReference type="Proteomes" id="UP000822688">
    <property type="component" value="Chromosome 2"/>
</dbReference>
<comment type="caution">
    <text evidence="1">The sequence shown here is derived from an EMBL/GenBank/DDBJ whole genome shotgun (WGS) entry which is preliminary data.</text>
</comment>
<sequence length="101" mass="11578">MLSRGDAVASSTVMHRHLTLLDRQKRKRDEFTEDGRSVPPPHFLCLYHSHWWYCACESRSYTTVPSLLHRSRGARGPGPSTSIIASRSHQSKFCETMECMI</sequence>
<evidence type="ECO:0000313" key="2">
    <source>
        <dbReference type="Proteomes" id="UP000822688"/>
    </source>
</evidence>
<protein>
    <submittedName>
        <fullName evidence="1">Uncharacterized protein</fullName>
    </submittedName>
</protein>
<gene>
    <name evidence="1" type="ORF">KC19_2G199700</name>
</gene>
<dbReference type="EMBL" id="CM026422">
    <property type="protein sequence ID" value="KAG0587902.1"/>
    <property type="molecule type" value="Genomic_DNA"/>
</dbReference>
<name>A0A8T0IY32_CERPU</name>
<accession>A0A8T0IY32</accession>